<dbReference type="PANTHER" id="PTHR23427:SF2">
    <property type="entry name" value="SURFEIT LOCUS PROTEIN 1"/>
    <property type="match status" value="1"/>
</dbReference>
<dbReference type="PANTHER" id="PTHR23427">
    <property type="entry name" value="SURFEIT LOCUS PROTEIN"/>
    <property type="match status" value="1"/>
</dbReference>
<keyword evidence="3 6" id="KW-0812">Transmembrane</keyword>
<feature type="transmembrane region" description="Helical" evidence="6">
    <location>
        <begin position="221"/>
        <end position="241"/>
    </location>
</feature>
<evidence type="ECO:0000313" key="8">
    <source>
        <dbReference type="Proteomes" id="UP001595765"/>
    </source>
</evidence>
<evidence type="ECO:0000256" key="5">
    <source>
        <dbReference type="ARBA" id="ARBA00023136"/>
    </source>
</evidence>
<dbReference type="Proteomes" id="UP001595765">
    <property type="component" value="Unassembled WGS sequence"/>
</dbReference>
<dbReference type="EMBL" id="JBHSBB010000003">
    <property type="protein sequence ID" value="MFC4030517.1"/>
    <property type="molecule type" value="Genomic_DNA"/>
</dbReference>
<proteinExistence type="inferred from homology"/>
<dbReference type="InterPro" id="IPR045214">
    <property type="entry name" value="Surf1/Surf4"/>
</dbReference>
<keyword evidence="5 6" id="KW-0472">Membrane</keyword>
<evidence type="ECO:0000256" key="4">
    <source>
        <dbReference type="ARBA" id="ARBA00022989"/>
    </source>
</evidence>
<reference evidence="8" key="1">
    <citation type="journal article" date="2019" name="Int. J. Syst. Evol. Microbiol.">
        <title>The Global Catalogue of Microorganisms (GCM) 10K type strain sequencing project: providing services to taxonomists for standard genome sequencing and annotation.</title>
        <authorList>
            <consortium name="The Broad Institute Genomics Platform"/>
            <consortium name="The Broad Institute Genome Sequencing Center for Infectious Disease"/>
            <person name="Wu L."/>
            <person name="Ma J."/>
        </authorList>
    </citation>
    <scope>NUCLEOTIDE SEQUENCE [LARGE SCALE GENOMIC DNA]</scope>
    <source>
        <strain evidence="8">CGMCC 4.7237</strain>
    </source>
</reference>
<sequence length="276" mass="29444">MYRFLLSRSWVFLTLLGLAVIPGMVELGNWQLHRHQYRVAGNAIVAAGLKAAPVPVESLARPGAALPRRHLYRTVTAEGRYDTAHEVVARRRTDADGRRIGYHVITPLLLTGGRSVLVDRGWIPAGDDLTAFPPIPRPAPGRVTVTGRLRPDETAAATGIRDRHGLPPRQISLISGTLATRRIRGDVLGGYLELIGTVPGPAGPQPQLIPEPDHSGVGPHLAYAVQWWLFAALVPVGWVVLVRRQRAEILAARAKGGGEGGAGNGGGDGYSAALAL</sequence>
<dbReference type="CDD" id="cd06662">
    <property type="entry name" value="SURF1"/>
    <property type="match status" value="1"/>
</dbReference>
<evidence type="ECO:0000256" key="6">
    <source>
        <dbReference type="RuleBase" id="RU363076"/>
    </source>
</evidence>
<accession>A0ABV8HEG5</accession>
<name>A0ABV8HEG5_9ACTN</name>
<keyword evidence="4 6" id="KW-1133">Transmembrane helix</keyword>
<comment type="caution">
    <text evidence="6">Lacks conserved residue(s) required for the propagation of feature annotation.</text>
</comment>
<protein>
    <recommendedName>
        <fullName evidence="6">SURF1-like protein</fullName>
    </recommendedName>
</protein>
<keyword evidence="6" id="KW-1003">Cell membrane</keyword>
<organism evidence="7 8">
    <name type="scientific">Streptomyces polygonati</name>
    <dbReference type="NCBI Taxonomy" id="1617087"/>
    <lineage>
        <taxon>Bacteria</taxon>
        <taxon>Bacillati</taxon>
        <taxon>Actinomycetota</taxon>
        <taxon>Actinomycetes</taxon>
        <taxon>Kitasatosporales</taxon>
        <taxon>Streptomycetaceae</taxon>
        <taxon>Streptomyces</taxon>
    </lineage>
</organism>
<comment type="caution">
    <text evidence="7">The sequence shown here is derived from an EMBL/GenBank/DDBJ whole genome shotgun (WGS) entry which is preliminary data.</text>
</comment>
<comment type="subcellular location">
    <subcellularLocation>
        <location evidence="6">Cell membrane</location>
        <topology evidence="6">Multi-pass membrane protein</topology>
    </subcellularLocation>
    <subcellularLocation>
        <location evidence="1">Membrane</location>
    </subcellularLocation>
</comment>
<dbReference type="RefSeq" id="WP_386425958.1">
    <property type="nucleotide sequence ID" value="NZ_JBHSBB010000003.1"/>
</dbReference>
<evidence type="ECO:0000256" key="1">
    <source>
        <dbReference type="ARBA" id="ARBA00004370"/>
    </source>
</evidence>
<dbReference type="InterPro" id="IPR002994">
    <property type="entry name" value="Surf1/Shy1"/>
</dbReference>
<dbReference type="Pfam" id="PF02104">
    <property type="entry name" value="SURF1"/>
    <property type="match status" value="1"/>
</dbReference>
<evidence type="ECO:0000256" key="3">
    <source>
        <dbReference type="ARBA" id="ARBA00022692"/>
    </source>
</evidence>
<dbReference type="PROSITE" id="PS50895">
    <property type="entry name" value="SURF1"/>
    <property type="match status" value="1"/>
</dbReference>
<gene>
    <name evidence="7" type="ORF">ACFO3J_03415</name>
</gene>
<evidence type="ECO:0000313" key="7">
    <source>
        <dbReference type="EMBL" id="MFC4030517.1"/>
    </source>
</evidence>
<evidence type="ECO:0000256" key="2">
    <source>
        <dbReference type="ARBA" id="ARBA00007165"/>
    </source>
</evidence>
<comment type="similarity">
    <text evidence="2 6">Belongs to the SURF1 family.</text>
</comment>
<keyword evidence="8" id="KW-1185">Reference proteome</keyword>